<evidence type="ECO:0000313" key="2">
    <source>
        <dbReference type="Proteomes" id="UP000637267"/>
    </source>
</evidence>
<dbReference type="RefSeq" id="WP_188705468.1">
    <property type="nucleotide sequence ID" value="NZ_BMLX01000005.1"/>
</dbReference>
<accession>A0ABQ2PD33</accession>
<evidence type="ECO:0008006" key="3">
    <source>
        <dbReference type="Google" id="ProtNLM"/>
    </source>
</evidence>
<dbReference type="InterPro" id="IPR036374">
    <property type="entry name" value="OxRdtase_Mopterin-bd_sf"/>
</dbReference>
<keyword evidence="2" id="KW-1185">Reference proteome</keyword>
<comment type="caution">
    <text evidence="1">The sequence shown here is derived from an EMBL/GenBank/DDBJ whole genome shotgun (WGS) entry which is preliminary data.</text>
</comment>
<proteinExistence type="predicted"/>
<protein>
    <recommendedName>
        <fullName evidence="3">Molybdopterin-dependent oxidoreductase</fullName>
    </recommendedName>
</protein>
<reference evidence="2" key="1">
    <citation type="journal article" date="2019" name="Int. J. Syst. Evol. Microbiol.">
        <title>The Global Catalogue of Microorganisms (GCM) 10K type strain sequencing project: providing services to taxonomists for standard genome sequencing and annotation.</title>
        <authorList>
            <consortium name="The Broad Institute Genomics Platform"/>
            <consortium name="The Broad Institute Genome Sequencing Center for Infectious Disease"/>
            <person name="Wu L."/>
            <person name="Ma J."/>
        </authorList>
    </citation>
    <scope>NUCLEOTIDE SEQUENCE [LARGE SCALE GENOMIC DNA]</scope>
    <source>
        <strain evidence="2">CGMCC 1.8859</strain>
    </source>
</reference>
<organism evidence="1 2">
    <name type="scientific">Silvimonas iriomotensis</name>
    <dbReference type="NCBI Taxonomy" id="449662"/>
    <lineage>
        <taxon>Bacteria</taxon>
        <taxon>Pseudomonadati</taxon>
        <taxon>Pseudomonadota</taxon>
        <taxon>Betaproteobacteria</taxon>
        <taxon>Neisseriales</taxon>
        <taxon>Chitinibacteraceae</taxon>
        <taxon>Silvimonas</taxon>
    </lineage>
</organism>
<evidence type="ECO:0000313" key="1">
    <source>
        <dbReference type="EMBL" id="GGP23228.1"/>
    </source>
</evidence>
<name>A0ABQ2PD33_9NEIS</name>
<dbReference type="Gene3D" id="3.90.420.10">
    <property type="entry name" value="Oxidoreductase, molybdopterin-binding domain"/>
    <property type="match status" value="1"/>
</dbReference>
<dbReference type="EMBL" id="BMLX01000005">
    <property type="protein sequence ID" value="GGP23228.1"/>
    <property type="molecule type" value="Genomic_DNA"/>
</dbReference>
<gene>
    <name evidence="1" type="ORF">GCM10010970_32280</name>
</gene>
<dbReference type="Proteomes" id="UP000637267">
    <property type="component" value="Unassembled WGS sequence"/>
</dbReference>
<sequence>MDKRAFLTAGAALVAGVATPALARKKEKAAPAPEPAAPAPTLLTVSGAITRSNRGPLDPVFDQLLKKQNVHFNSAWTLTFADLLKMPAVEVSATLEYDGKPHLLKGPYLAQLLATAGAPTRDGTKVLLRAIDGYAAGVSLGDLRKYRYIVATHIDGKPIPLGGLGPLWAVYSPDSFPEMTAKPLPDRYASCPWGLYHIEVLTG</sequence>
<dbReference type="SUPFAM" id="SSF56524">
    <property type="entry name" value="Oxidoreductase molybdopterin-binding domain"/>
    <property type="match status" value="1"/>
</dbReference>